<sequence>MEGSRSKTLINKLLTFLIPFIFIIGGYIYYEGGIDMIRRTTPAILLITSLIALYSTEIPIDDLKRVVRVLIAGGVLTYCIEVIGVTTGFPFGIYNYGETLGIKLLDVPLVIPFNWVILSFASYLLAGYFVLGRSRIVVATVLLLIFDIILEKAAPLTGQWEFSGGHPPLSNYISWIIIGGILNLFLHITLKGTLYDRKAMSVLYLSQLLFLLIVILVG</sequence>
<evidence type="ECO:0000313" key="3">
    <source>
        <dbReference type="Proteomes" id="UP000741282"/>
    </source>
</evidence>
<dbReference type="PANTHER" id="PTHR39419:SF1">
    <property type="entry name" value="SLL0814 PROTEIN"/>
    <property type="match status" value="1"/>
</dbReference>
<dbReference type="AlphaFoldDB" id="A0A955I1T0"/>
<evidence type="ECO:0000313" key="2">
    <source>
        <dbReference type="EMBL" id="MCA9376479.1"/>
    </source>
</evidence>
<dbReference type="PANTHER" id="PTHR39419">
    <property type="entry name" value="SLL0814 PROTEIN"/>
    <property type="match status" value="1"/>
</dbReference>
<reference evidence="2" key="1">
    <citation type="submission" date="2020-04" db="EMBL/GenBank/DDBJ databases">
        <authorList>
            <person name="Zhang T."/>
        </authorList>
    </citation>
    <scope>NUCLEOTIDE SEQUENCE</scope>
    <source>
        <strain evidence="2">HKST-UBA17</strain>
    </source>
</reference>
<reference evidence="2" key="2">
    <citation type="journal article" date="2021" name="Microbiome">
        <title>Successional dynamics and alternative stable states in a saline activated sludge microbial community over 9 years.</title>
        <authorList>
            <person name="Wang Y."/>
            <person name="Ye J."/>
            <person name="Ju F."/>
            <person name="Liu L."/>
            <person name="Boyd J.A."/>
            <person name="Deng Y."/>
            <person name="Parks D.H."/>
            <person name="Jiang X."/>
            <person name="Yin X."/>
            <person name="Woodcroft B.J."/>
            <person name="Tyson G.W."/>
            <person name="Hugenholtz P."/>
            <person name="Polz M.F."/>
            <person name="Zhang T."/>
        </authorList>
    </citation>
    <scope>NUCLEOTIDE SEQUENCE</scope>
    <source>
        <strain evidence="2">HKST-UBA17</strain>
    </source>
</reference>
<proteinExistence type="predicted"/>
<feature type="transmembrane region" description="Helical" evidence="1">
    <location>
        <begin position="66"/>
        <end position="89"/>
    </location>
</feature>
<gene>
    <name evidence="2" type="ORF">KC685_00995</name>
</gene>
<dbReference type="EMBL" id="JAGQLN010000003">
    <property type="protein sequence ID" value="MCA9376479.1"/>
    <property type="molecule type" value="Genomic_DNA"/>
</dbReference>
<dbReference type="Pfam" id="PF04240">
    <property type="entry name" value="Caroten_synth"/>
    <property type="match status" value="1"/>
</dbReference>
<feature type="transmembrane region" description="Helical" evidence="1">
    <location>
        <begin position="36"/>
        <end position="54"/>
    </location>
</feature>
<keyword evidence="1" id="KW-0812">Transmembrane</keyword>
<name>A0A955I1T0_9BACT</name>
<feature type="transmembrane region" description="Helical" evidence="1">
    <location>
        <begin position="202"/>
        <end position="217"/>
    </location>
</feature>
<feature type="transmembrane region" description="Helical" evidence="1">
    <location>
        <begin position="172"/>
        <end position="190"/>
    </location>
</feature>
<keyword evidence="1" id="KW-0472">Membrane</keyword>
<organism evidence="2 3">
    <name type="scientific">Candidatus Dojkabacteria bacterium</name>
    <dbReference type="NCBI Taxonomy" id="2099670"/>
    <lineage>
        <taxon>Bacteria</taxon>
        <taxon>Candidatus Dojkabacteria</taxon>
    </lineage>
</organism>
<feature type="transmembrane region" description="Helical" evidence="1">
    <location>
        <begin position="109"/>
        <end position="131"/>
    </location>
</feature>
<protein>
    <submittedName>
        <fullName evidence="2">Carotenoid biosynthesis protein</fullName>
    </submittedName>
</protein>
<keyword evidence="1" id="KW-1133">Transmembrane helix</keyword>
<feature type="transmembrane region" description="Helical" evidence="1">
    <location>
        <begin position="12"/>
        <end position="30"/>
    </location>
</feature>
<dbReference type="InterPro" id="IPR007354">
    <property type="entry name" value="CruF-like"/>
</dbReference>
<accession>A0A955I1T0</accession>
<dbReference type="Proteomes" id="UP000741282">
    <property type="component" value="Unassembled WGS sequence"/>
</dbReference>
<comment type="caution">
    <text evidence="2">The sequence shown here is derived from an EMBL/GenBank/DDBJ whole genome shotgun (WGS) entry which is preliminary data.</text>
</comment>
<evidence type="ECO:0000256" key="1">
    <source>
        <dbReference type="SAM" id="Phobius"/>
    </source>
</evidence>
<feature type="transmembrane region" description="Helical" evidence="1">
    <location>
        <begin position="138"/>
        <end position="160"/>
    </location>
</feature>